<dbReference type="RefSeq" id="WP_043345503.1">
    <property type="nucleotide sequence ID" value="NZ_CP010536.1"/>
</dbReference>
<dbReference type="OrthoDB" id="9952251at2"/>
<gene>
    <name evidence="1" type="ORF">RR42_m1629</name>
</gene>
<proteinExistence type="predicted"/>
<dbReference type="EMBL" id="CP010536">
    <property type="protein sequence ID" value="AJG19026.1"/>
    <property type="molecule type" value="Genomic_DNA"/>
</dbReference>
<sequence length="104" mass="11784">MPRAMKFTRKSVLAYLQERTGQHFTPTQIANNFKRSNAEAREVLDDLHANELIRSGVDGTTRVFFVAAPGSSEPRPERIVGRGELKGWEAGLRHFEALCMTVRR</sequence>
<dbReference type="Gene3D" id="1.10.10.10">
    <property type="entry name" value="Winged helix-like DNA-binding domain superfamily/Winged helix DNA-binding domain"/>
    <property type="match status" value="1"/>
</dbReference>
<dbReference type="Proteomes" id="UP000031843">
    <property type="component" value="Chromosome main"/>
</dbReference>
<protein>
    <submittedName>
        <fullName evidence="1">Uncharacterized protein</fullName>
    </submittedName>
</protein>
<dbReference type="AlphaFoldDB" id="A0A0C4YE22"/>
<name>A0A0C4YE22_9BURK</name>
<dbReference type="STRING" id="68895.RR42_m1629"/>
<dbReference type="InterPro" id="IPR036388">
    <property type="entry name" value="WH-like_DNA-bd_sf"/>
</dbReference>
<evidence type="ECO:0000313" key="1">
    <source>
        <dbReference type="EMBL" id="AJG19026.1"/>
    </source>
</evidence>
<reference evidence="1 2" key="1">
    <citation type="journal article" date="2015" name="Genome Announc.">
        <title>Complete Genome Sequence of Cupriavidus basilensis 4G11, Isolated from the Oak Ridge Field Research Center Site.</title>
        <authorList>
            <person name="Ray J."/>
            <person name="Waters R.J."/>
            <person name="Skerker J.M."/>
            <person name="Kuehl J.V."/>
            <person name="Price M.N."/>
            <person name="Huang J."/>
            <person name="Chakraborty R."/>
            <person name="Arkin A.P."/>
            <person name="Deutschbauer A."/>
        </authorList>
    </citation>
    <scope>NUCLEOTIDE SEQUENCE [LARGE SCALE GENOMIC DNA]</scope>
    <source>
        <strain evidence="1">4G11</strain>
    </source>
</reference>
<dbReference type="KEGG" id="cbw:RR42_m1629"/>
<accession>A0A0C4YE22</accession>
<evidence type="ECO:0000313" key="2">
    <source>
        <dbReference type="Proteomes" id="UP000031843"/>
    </source>
</evidence>
<keyword evidence="2" id="KW-1185">Reference proteome</keyword>
<organism evidence="1 2">
    <name type="scientific">Cupriavidus basilensis</name>
    <dbReference type="NCBI Taxonomy" id="68895"/>
    <lineage>
        <taxon>Bacteria</taxon>
        <taxon>Pseudomonadati</taxon>
        <taxon>Pseudomonadota</taxon>
        <taxon>Betaproteobacteria</taxon>
        <taxon>Burkholderiales</taxon>
        <taxon>Burkholderiaceae</taxon>
        <taxon>Cupriavidus</taxon>
    </lineage>
</organism>